<evidence type="ECO:0000256" key="4">
    <source>
        <dbReference type="RuleBase" id="RU003476"/>
    </source>
</evidence>
<feature type="domain" description="Nudix hydrolase" evidence="5">
    <location>
        <begin position="47"/>
        <end position="178"/>
    </location>
</feature>
<sequence>MQRPEAPRAGWRGSHKYSRCVGDVHQSRAHPLSSRNLGVVRHLGLGKRVRCVGAIVADPDGRLLLVRRGRPPGEGLWSLPGGRVEPGETDEEALRRELREETGLDVAVVRLAGTVLRPGPGGVTYEIHDYVATIPGTASGTPVAGDDAADARWWAPADLPGLPLTDGLADALTGWGIIGP</sequence>
<dbReference type="PROSITE" id="PS51462">
    <property type="entry name" value="NUDIX"/>
    <property type="match status" value="1"/>
</dbReference>
<proteinExistence type="inferred from homology"/>
<evidence type="ECO:0000259" key="5">
    <source>
        <dbReference type="PROSITE" id="PS51462"/>
    </source>
</evidence>
<name>A0A5J5JV59_9ACTN</name>
<dbReference type="AlphaFoldDB" id="A0A5J5JV59"/>
<dbReference type="InterPro" id="IPR015797">
    <property type="entry name" value="NUDIX_hydrolase-like_dom_sf"/>
</dbReference>
<evidence type="ECO:0000313" key="7">
    <source>
        <dbReference type="Proteomes" id="UP000327011"/>
    </source>
</evidence>
<dbReference type="EMBL" id="VYTZ01000013">
    <property type="protein sequence ID" value="KAA9375028.1"/>
    <property type="molecule type" value="Genomic_DNA"/>
</dbReference>
<dbReference type="Pfam" id="PF00293">
    <property type="entry name" value="NUDIX"/>
    <property type="match status" value="1"/>
</dbReference>
<keyword evidence="3 4" id="KW-0378">Hydrolase</keyword>
<comment type="cofactor">
    <cofactor evidence="1">
        <name>Mg(2+)</name>
        <dbReference type="ChEBI" id="CHEBI:18420"/>
    </cofactor>
</comment>
<evidence type="ECO:0000313" key="6">
    <source>
        <dbReference type="EMBL" id="KAA9375028.1"/>
    </source>
</evidence>
<keyword evidence="7" id="KW-1185">Reference proteome</keyword>
<dbReference type="GO" id="GO:0016787">
    <property type="term" value="F:hydrolase activity"/>
    <property type="evidence" value="ECO:0007669"/>
    <property type="project" value="UniProtKB-KW"/>
</dbReference>
<reference evidence="6 7" key="1">
    <citation type="submission" date="2019-09" db="EMBL/GenBank/DDBJ databases">
        <title>Screening of Novel Bioactive Compounds from Soil-Associated.</title>
        <authorList>
            <person name="Gong X."/>
        </authorList>
    </citation>
    <scope>NUCLEOTIDE SEQUENCE [LARGE SCALE GENOMIC DNA]</scope>
    <source>
        <strain evidence="6 7">Gxj-6</strain>
    </source>
</reference>
<dbReference type="InterPro" id="IPR000086">
    <property type="entry name" value="NUDIX_hydrolase_dom"/>
</dbReference>
<protein>
    <submittedName>
        <fullName evidence="6">NUDIX hydrolase</fullName>
    </submittedName>
</protein>
<dbReference type="PRINTS" id="PR00502">
    <property type="entry name" value="NUDIXFAMILY"/>
</dbReference>
<comment type="similarity">
    <text evidence="2 4">Belongs to the Nudix hydrolase family.</text>
</comment>
<dbReference type="PANTHER" id="PTHR43046:SF14">
    <property type="entry name" value="MUTT_NUDIX FAMILY PROTEIN"/>
    <property type="match status" value="1"/>
</dbReference>
<dbReference type="InterPro" id="IPR020476">
    <property type="entry name" value="Nudix_hydrolase"/>
</dbReference>
<organism evidence="6 7">
    <name type="scientific">Microbispora cellulosiformans</name>
    <dbReference type="NCBI Taxonomy" id="2614688"/>
    <lineage>
        <taxon>Bacteria</taxon>
        <taxon>Bacillati</taxon>
        <taxon>Actinomycetota</taxon>
        <taxon>Actinomycetes</taxon>
        <taxon>Streptosporangiales</taxon>
        <taxon>Streptosporangiaceae</taxon>
        <taxon>Microbispora</taxon>
    </lineage>
</organism>
<dbReference type="PROSITE" id="PS00893">
    <property type="entry name" value="NUDIX_BOX"/>
    <property type="match status" value="1"/>
</dbReference>
<dbReference type="SUPFAM" id="SSF55811">
    <property type="entry name" value="Nudix"/>
    <property type="match status" value="1"/>
</dbReference>
<dbReference type="InterPro" id="IPR020084">
    <property type="entry name" value="NUDIX_hydrolase_CS"/>
</dbReference>
<accession>A0A5J5JV59</accession>
<comment type="caution">
    <text evidence="6">The sequence shown here is derived from an EMBL/GenBank/DDBJ whole genome shotgun (WGS) entry which is preliminary data.</text>
</comment>
<dbReference type="Gene3D" id="3.90.79.10">
    <property type="entry name" value="Nucleoside Triphosphate Pyrophosphohydrolase"/>
    <property type="match status" value="1"/>
</dbReference>
<dbReference type="PANTHER" id="PTHR43046">
    <property type="entry name" value="GDP-MANNOSE MANNOSYL HYDROLASE"/>
    <property type="match status" value="1"/>
</dbReference>
<dbReference type="CDD" id="cd04673">
    <property type="entry name" value="NUDIX_ADPRase"/>
    <property type="match status" value="1"/>
</dbReference>
<dbReference type="Proteomes" id="UP000327011">
    <property type="component" value="Unassembled WGS sequence"/>
</dbReference>
<gene>
    <name evidence="6" type="ORF">F5972_29135</name>
</gene>
<evidence type="ECO:0000256" key="2">
    <source>
        <dbReference type="ARBA" id="ARBA00005582"/>
    </source>
</evidence>
<evidence type="ECO:0000256" key="3">
    <source>
        <dbReference type="ARBA" id="ARBA00022801"/>
    </source>
</evidence>
<evidence type="ECO:0000256" key="1">
    <source>
        <dbReference type="ARBA" id="ARBA00001946"/>
    </source>
</evidence>